<evidence type="ECO:0000313" key="5">
    <source>
        <dbReference type="Proteomes" id="UP000887013"/>
    </source>
</evidence>
<feature type="region of interest" description="Disordered" evidence="2">
    <location>
        <begin position="101"/>
        <end position="141"/>
    </location>
</feature>
<feature type="domain" description="C2H2-type" evidence="3">
    <location>
        <begin position="3"/>
        <end position="31"/>
    </location>
</feature>
<keyword evidence="5" id="KW-1185">Reference proteome</keyword>
<reference evidence="4" key="1">
    <citation type="submission" date="2020-08" db="EMBL/GenBank/DDBJ databases">
        <title>Multicomponent nature underlies the extraordinary mechanical properties of spider dragline silk.</title>
        <authorList>
            <person name="Kono N."/>
            <person name="Nakamura H."/>
            <person name="Mori M."/>
            <person name="Yoshida Y."/>
            <person name="Ohtoshi R."/>
            <person name="Malay A.D."/>
            <person name="Moran D.A.P."/>
            <person name="Tomita M."/>
            <person name="Numata K."/>
            <person name="Arakawa K."/>
        </authorList>
    </citation>
    <scope>NUCLEOTIDE SEQUENCE</scope>
</reference>
<dbReference type="PROSITE" id="PS00028">
    <property type="entry name" value="ZINC_FINGER_C2H2_1"/>
    <property type="match status" value="1"/>
</dbReference>
<dbReference type="InterPro" id="IPR013087">
    <property type="entry name" value="Znf_C2H2_type"/>
</dbReference>
<keyword evidence="1" id="KW-0479">Metal-binding</keyword>
<dbReference type="PROSITE" id="PS50157">
    <property type="entry name" value="ZINC_FINGER_C2H2_2"/>
    <property type="match status" value="1"/>
</dbReference>
<dbReference type="EMBL" id="BMAW01088265">
    <property type="protein sequence ID" value="GFS33775.1"/>
    <property type="molecule type" value="Genomic_DNA"/>
</dbReference>
<organism evidence="4 5">
    <name type="scientific">Nephila pilipes</name>
    <name type="common">Giant wood spider</name>
    <name type="synonym">Nephila maculata</name>
    <dbReference type="NCBI Taxonomy" id="299642"/>
    <lineage>
        <taxon>Eukaryota</taxon>
        <taxon>Metazoa</taxon>
        <taxon>Ecdysozoa</taxon>
        <taxon>Arthropoda</taxon>
        <taxon>Chelicerata</taxon>
        <taxon>Arachnida</taxon>
        <taxon>Araneae</taxon>
        <taxon>Araneomorphae</taxon>
        <taxon>Entelegynae</taxon>
        <taxon>Araneoidea</taxon>
        <taxon>Nephilidae</taxon>
        <taxon>Nephila</taxon>
    </lineage>
</organism>
<evidence type="ECO:0000313" key="4">
    <source>
        <dbReference type="EMBL" id="GFS33775.1"/>
    </source>
</evidence>
<accession>A0A8X6K9Q3</accession>
<dbReference type="AlphaFoldDB" id="A0A8X6K9Q3"/>
<evidence type="ECO:0000259" key="3">
    <source>
        <dbReference type="PROSITE" id="PS50157"/>
    </source>
</evidence>
<proteinExistence type="predicted"/>
<keyword evidence="1" id="KW-0862">Zinc</keyword>
<comment type="caution">
    <text evidence="4">The sequence shown here is derived from an EMBL/GenBank/DDBJ whole genome shotgun (WGS) entry which is preliminary data.</text>
</comment>
<evidence type="ECO:0000256" key="2">
    <source>
        <dbReference type="SAM" id="MobiDB-lite"/>
    </source>
</evidence>
<keyword evidence="1" id="KW-0863">Zinc-finger</keyword>
<dbReference type="Proteomes" id="UP000887013">
    <property type="component" value="Unassembled WGS sequence"/>
</dbReference>
<gene>
    <name evidence="4" type="ORF">NPIL_518901</name>
</gene>
<feature type="compositionally biased region" description="Polar residues" evidence="2">
    <location>
        <begin position="101"/>
        <end position="127"/>
    </location>
</feature>
<evidence type="ECO:0000256" key="1">
    <source>
        <dbReference type="PROSITE-ProRule" id="PRU00042"/>
    </source>
</evidence>
<sequence>MEFRCDYCKEVFYSIEHYLRHKYITHDGQKLRPLTSNDRLTWDSFLENFAAWSGRESANTSTRRQVNANETVDTSVGVENHSFATVDIDHIPIRQQMMLQGETSSSGCHASQTKLRLRPSSTQSSETQDGKKSHALGMQFSPPISRNKTCMAIRCSQMHSGNPSMRPEICTYETSFEVSDPTRPSIDILYSQIENIDNQRETSTVNRGTKNLITNFEN</sequence>
<dbReference type="GO" id="GO:0008270">
    <property type="term" value="F:zinc ion binding"/>
    <property type="evidence" value="ECO:0007669"/>
    <property type="project" value="UniProtKB-KW"/>
</dbReference>
<name>A0A8X6K9Q3_NEPPI</name>
<protein>
    <recommendedName>
        <fullName evidence="3">C2H2-type domain-containing protein</fullName>
    </recommendedName>
</protein>